<protein>
    <submittedName>
        <fullName evidence="1">Uncharacterized protein</fullName>
    </submittedName>
</protein>
<sequence>MIDDHLGSRNHEVFSYLLKYLHHQVYLKQVLLINLSCA</sequence>
<proteinExistence type="predicted"/>
<keyword evidence="2" id="KW-1185">Reference proteome</keyword>
<reference evidence="2" key="1">
    <citation type="submission" date="2017-04" db="EMBL/GenBank/DDBJ databases">
        <title>Genome evolution of the luminous symbionts of deep sea anglerfish.</title>
        <authorList>
            <person name="Hendry T.A."/>
        </authorList>
    </citation>
    <scope>NUCLEOTIDE SEQUENCE [LARGE SCALE GENOMIC DNA]</scope>
</reference>
<comment type="caution">
    <text evidence="1">The sequence shown here is derived from an EMBL/GenBank/DDBJ whole genome shotgun (WGS) entry which is preliminary data.</text>
</comment>
<accession>A0A2A5T0J0</accession>
<dbReference type="Proteomes" id="UP000219020">
    <property type="component" value="Unassembled WGS sequence"/>
</dbReference>
<dbReference type="EMBL" id="NBYY01000032">
    <property type="protein sequence ID" value="PCS21628.1"/>
    <property type="molecule type" value="Genomic_DNA"/>
</dbReference>
<organism evidence="1 2">
    <name type="scientific">Candidatus Enterovibrio escicola</name>
    <dbReference type="NCBI Taxonomy" id="1927127"/>
    <lineage>
        <taxon>Bacteria</taxon>
        <taxon>Pseudomonadati</taxon>
        <taxon>Pseudomonadota</taxon>
        <taxon>Gammaproteobacteria</taxon>
        <taxon>Vibrionales</taxon>
        <taxon>Vibrionaceae</taxon>
        <taxon>Enterovibrio</taxon>
    </lineage>
</organism>
<evidence type="ECO:0000313" key="1">
    <source>
        <dbReference type="EMBL" id="PCS21628.1"/>
    </source>
</evidence>
<evidence type="ECO:0000313" key="2">
    <source>
        <dbReference type="Proteomes" id="UP000219020"/>
    </source>
</evidence>
<name>A0A2A5T0J0_9GAMM</name>
<gene>
    <name evidence="1" type="ORF">BTN49_2789</name>
</gene>
<dbReference type="AlphaFoldDB" id="A0A2A5T0J0"/>